<organism evidence="11 12">
    <name type="scientific">Tetranychus urticae</name>
    <name type="common">Two-spotted spider mite</name>
    <dbReference type="NCBI Taxonomy" id="32264"/>
    <lineage>
        <taxon>Eukaryota</taxon>
        <taxon>Metazoa</taxon>
        <taxon>Ecdysozoa</taxon>
        <taxon>Arthropoda</taxon>
        <taxon>Chelicerata</taxon>
        <taxon>Arachnida</taxon>
        <taxon>Acari</taxon>
        <taxon>Acariformes</taxon>
        <taxon>Trombidiformes</taxon>
        <taxon>Prostigmata</taxon>
        <taxon>Eleutherengona</taxon>
        <taxon>Raphignathae</taxon>
        <taxon>Tetranychoidea</taxon>
        <taxon>Tetranychidae</taxon>
        <taxon>Tetranychus</taxon>
    </lineage>
</organism>
<dbReference type="Proteomes" id="UP000015104">
    <property type="component" value="Unassembled WGS sequence"/>
</dbReference>
<keyword evidence="12" id="KW-1185">Reference proteome</keyword>
<evidence type="ECO:0000256" key="3">
    <source>
        <dbReference type="ARBA" id="ARBA00022771"/>
    </source>
</evidence>
<evidence type="ECO:0000256" key="2">
    <source>
        <dbReference type="ARBA" id="ARBA00022723"/>
    </source>
</evidence>
<keyword evidence="2" id="KW-0479">Metal-binding</keyword>
<keyword evidence="8" id="KW-0539">Nucleus</keyword>
<accession>T1JXM7</accession>
<dbReference type="PANTHER" id="PTHR46481:SF10">
    <property type="entry name" value="ZINC FINGER BED DOMAIN-CONTAINING PROTEIN 39"/>
    <property type="match status" value="1"/>
</dbReference>
<evidence type="ECO:0000259" key="10">
    <source>
        <dbReference type="PROSITE" id="PS50808"/>
    </source>
</evidence>
<evidence type="ECO:0000313" key="12">
    <source>
        <dbReference type="Proteomes" id="UP000015104"/>
    </source>
</evidence>
<dbReference type="KEGG" id="tut:107371835"/>
<dbReference type="GO" id="GO:0046983">
    <property type="term" value="F:protein dimerization activity"/>
    <property type="evidence" value="ECO:0007669"/>
    <property type="project" value="InterPro"/>
</dbReference>
<dbReference type="GO" id="GO:0005634">
    <property type="term" value="C:nucleus"/>
    <property type="evidence" value="ECO:0007669"/>
    <property type="project" value="UniProtKB-SubCell"/>
</dbReference>
<feature type="domain" description="BED-type" evidence="10">
    <location>
        <begin position="1"/>
        <end position="50"/>
    </location>
</feature>
<proteinExistence type="predicted"/>
<dbReference type="GO" id="GO:0008270">
    <property type="term" value="F:zinc ion binding"/>
    <property type="evidence" value="ECO:0007669"/>
    <property type="project" value="UniProtKB-KW"/>
</dbReference>
<dbReference type="InterPro" id="IPR052035">
    <property type="entry name" value="ZnF_BED_domain_contain"/>
</dbReference>
<dbReference type="OrthoDB" id="6512557at2759"/>
<protein>
    <recommendedName>
        <fullName evidence="10">BED-type domain-containing protein</fullName>
    </recommendedName>
</protein>
<dbReference type="InterPro" id="IPR003656">
    <property type="entry name" value="Znf_BED"/>
</dbReference>
<dbReference type="EnsemblMetazoa" id="tetur02g12570.1">
    <property type="protein sequence ID" value="tetur02g12570.1"/>
    <property type="gene ID" value="tetur02g12570"/>
</dbReference>
<dbReference type="InterPro" id="IPR012337">
    <property type="entry name" value="RNaseH-like_sf"/>
</dbReference>
<sequence length="572" mass="64892">MPSEAWKYFTKLTFETAICKECSASIKSCGNTTNLMAHLRSKHPMVIKVNEDIPSKQPKINDCISEINSIKSGAKAKIIEDALVWYISNNFQAFNIVEDLEFRRLFKVIIPSFSMPSRKKISGATFKMYQNKKELVTTHLKTINYISITTDLWTDGYNSKSYIGVTGHFIDNYRCTSLCLAVKDMEVAHTTNNIVTNILEILCDFEIPTDKLTTIVTDGAANVTSATKQIVNDPIWCVAHRLNLIVNNTISECNDASALICQVRNIVKLFKQSNNFSDILRKIQSSDGQTPLKLKQDVCTRWNSTYIMLERFNALRNFVSIALIKVNRADLDIPFGNIEVLCDVQKLLEPFFAVTKDLSGEQYCTVSRVIPVLNMLKHRVLNLNVQSSVGKAFQGILCMNLNERFGSIEQDKNFAYATILDRRFKQVDFASPACCAKAIDEINKMLRHVPLTQTTVVPVECDSLWELHEKRVQQLSNDSDGSGLNIGLKHYLKMVNLPRDADPLEFWRKNKENWHELHNLAIKYLTTPATSVPCERLFSCAGNTITDKRNSLKPKNVNALCFLHSLPEAFRH</sequence>
<keyword evidence="5" id="KW-0805">Transcription regulation</keyword>
<evidence type="ECO:0000256" key="1">
    <source>
        <dbReference type="ARBA" id="ARBA00004123"/>
    </source>
</evidence>
<evidence type="ECO:0000256" key="6">
    <source>
        <dbReference type="ARBA" id="ARBA00023125"/>
    </source>
</evidence>
<reference evidence="11" key="2">
    <citation type="submission" date="2015-06" db="UniProtKB">
        <authorList>
            <consortium name="EnsemblMetazoa"/>
        </authorList>
    </citation>
    <scope>IDENTIFICATION</scope>
</reference>
<evidence type="ECO:0000256" key="5">
    <source>
        <dbReference type="ARBA" id="ARBA00023015"/>
    </source>
</evidence>
<dbReference type="GO" id="GO:0009791">
    <property type="term" value="P:post-embryonic development"/>
    <property type="evidence" value="ECO:0007669"/>
    <property type="project" value="UniProtKB-ARBA"/>
</dbReference>
<dbReference type="SMART" id="SM00614">
    <property type="entry name" value="ZnF_BED"/>
    <property type="match status" value="1"/>
</dbReference>
<dbReference type="AlphaFoldDB" id="T1JXM7"/>
<dbReference type="EMBL" id="CAEY01000832">
    <property type="status" value="NOT_ANNOTATED_CDS"/>
    <property type="molecule type" value="Genomic_DNA"/>
</dbReference>
<dbReference type="GO" id="GO:0003677">
    <property type="term" value="F:DNA binding"/>
    <property type="evidence" value="ECO:0007669"/>
    <property type="project" value="UniProtKB-KW"/>
</dbReference>
<evidence type="ECO:0000256" key="4">
    <source>
        <dbReference type="ARBA" id="ARBA00022833"/>
    </source>
</evidence>
<dbReference type="PANTHER" id="PTHR46481">
    <property type="entry name" value="ZINC FINGER BED DOMAIN-CONTAINING PROTEIN 4"/>
    <property type="match status" value="1"/>
</dbReference>
<dbReference type="SUPFAM" id="SSF53098">
    <property type="entry name" value="Ribonuclease H-like"/>
    <property type="match status" value="1"/>
</dbReference>
<evidence type="ECO:0000256" key="7">
    <source>
        <dbReference type="ARBA" id="ARBA00023163"/>
    </source>
</evidence>
<reference evidence="12" key="1">
    <citation type="submission" date="2011-08" db="EMBL/GenBank/DDBJ databases">
        <authorList>
            <person name="Rombauts S."/>
        </authorList>
    </citation>
    <scope>NUCLEOTIDE SEQUENCE</scope>
    <source>
        <strain evidence="12">London</strain>
    </source>
</reference>
<keyword evidence="6" id="KW-0238">DNA-binding</keyword>
<dbReference type="Pfam" id="PF02892">
    <property type="entry name" value="zf-BED"/>
    <property type="match status" value="1"/>
</dbReference>
<evidence type="ECO:0000313" key="11">
    <source>
        <dbReference type="EnsemblMetazoa" id="tetur02g12570.1"/>
    </source>
</evidence>
<dbReference type="SUPFAM" id="SSF140996">
    <property type="entry name" value="Hermes dimerisation domain"/>
    <property type="match status" value="1"/>
</dbReference>
<evidence type="ECO:0000256" key="8">
    <source>
        <dbReference type="ARBA" id="ARBA00023242"/>
    </source>
</evidence>
<keyword evidence="7" id="KW-0804">Transcription</keyword>
<dbReference type="OMA" id="RFKKMYI"/>
<evidence type="ECO:0000256" key="9">
    <source>
        <dbReference type="PROSITE-ProRule" id="PRU00027"/>
    </source>
</evidence>
<dbReference type="SUPFAM" id="SSF57667">
    <property type="entry name" value="beta-beta-alpha zinc fingers"/>
    <property type="match status" value="1"/>
</dbReference>
<keyword evidence="4" id="KW-0862">Zinc</keyword>
<dbReference type="HOGENOM" id="CLU_009123_12_2_1"/>
<comment type="subcellular location">
    <subcellularLocation>
        <location evidence="1">Nucleus</location>
    </subcellularLocation>
</comment>
<gene>
    <name evidence="11" type="primary">107371835</name>
</gene>
<dbReference type="InterPro" id="IPR008906">
    <property type="entry name" value="HATC_C_dom"/>
</dbReference>
<dbReference type="Pfam" id="PF05699">
    <property type="entry name" value="Dimer_Tnp_hAT"/>
    <property type="match status" value="1"/>
</dbReference>
<dbReference type="InterPro" id="IPR036236">
    <property type="entry name" value="Znf_C2H2_sf"/>
</dbReference>
<dbReference type="eggNOG" id="KOG1121">
    <property type="taxonomic scope" value="Eukaryota"/>
</dbReference>
<dbReference type="PROSITE" id="PS50808">
    <property type="entry name" value="ZF_BED"/>
    <property type="match status" value="1"/>
</dbReference>
<name>T1JXM7_TETUR</name>
<keyword evidence="3 9" id="KW-0863">Zinc-finger</keyword>